<dbReference type="Proteomes" id="UP000245626">
    <property type="component" value="Unassembled WGS sequence"/>
</dbReference>
<keyword evidence="2" id="KW-1185">Reference proteome</keyword>
<protein>
    <submittedName>
        <fullName evidence="1">Uncharacterized protein</fullName>
    </submittedName>
</protein>
<accession>A0ACD0NUG8</accession>
<organism evidence="1 2">
    <name type="scientific">Violaceomyces palustris</name>
    <dbReference type="NCBI Taxonomy" id="1673888"/>
    <lineage>
        <taxon>Eukaryota</taxon>
        <taxon>Fungi</taxon>
        <taxon>Dikarya</taxon>
        <taxon>Basidiomycota</taxon>
        <taxon>Ustilaginomycotina</taxon>
        <taxon>Ustilaginomycetes</taxon>
        <taxon>Violaceomycetales</taxon>
        <taxon>Violaceomycetaceae</taxon>
        <taxon>Violaceomyces</taxon>
    </lineage>
</organism>
<proteinExistence type="predicted"/>
<gene>
    <name evidence="1" type="ORF">IE53DRAFT_144315</name>
</gene>
<reference evidence="1 2" key="1">
    <citation type="journal article" date="2018" name="Mol. Biol. Evol.">
        <title>Broad Genomic Sampling Reveals a Smut Pathogenic Ancestry of the Fungal Clade Ustilaginomycotina.</title>
        <authorList>
            <person name="Kijpornyongpan T."/>
            <person name="Mondo S.J."/>
            <person name="Barry K."/>
            <person name="Sandor L."/>
            <person name="Lee J."/>
            <person name="Lipzen A."/>
            <person name="Pangilinan J."/>
            <person name="LaButti K."/>
            <person name="Hainaut M."/>
            <person name="Henrissat B."/>
            <person name="Grigoriev I.V."/>
            <person name="Spatafora J.W."/>
            <person name="Aime M.C."/>
        </authorList>
    </citation>
    <scope>NUCLEOTIDE SEQUENCE [LARGE SCALE GENOMIC DNA]</scope>
    <source>
        <strain evidence="1 2">SA 807</strain>
    </source>
</reference>
<evidence type="ECO:0000313" key="1">
    <source>
        <dbReference type="EMBL" id="PWN49432.1"/>
    </source>
</evidence>
<dbReference type="EMBL" id="KZ820051">
    <property type="protein sequence ID" value="PWN49432.1"/>
    <property type="molecule type" value="Genomic_DNA"/>
</dbReference>
<sequence>MADASICRLPFLACAKRRSRPPFYFLLPRACSKRKNRKEKGKEGCILPPLSRPHPNDPHFHFGWMKRGKGGNPPPTPLIKSKPSLSLHCRLCADPLLPCQAASDSSGRCVEPHTDGWATSFCGNRALNFSPFLRDPILIWQSFKSRGAPILIFPRTRFRIPPPLLLPLREAVPGNPW</sequence>
<evidence type="ECO:0000313" key="2">
    <source>
        <dbReference type="Proteomes" id="UP000245626"/>
    </source>
</evidence>
<name>A0ACD0NUG8_9BASI</name>